<protein>
    <submittedName>
        <fullName evidence="1">Uncharacterized protein</fullName>
    </submittedName>
</protein>
<dbReference type="EMBL" id="BMGK01000005">
    <property type="protein sequence ID" value="GGD91445.1"/>
    <property type="molecule type" value="Genomic_DNA"/>
</dbReference>
<comment type="caution">
    <text evidence="1">The sequence shown here is derived from an EMBL/GenBank/DDBJ whole genome shotgun (WGS) entry which is preliminary data.</text>
</comment>
<proteinExistence type="predicted"/>
<name>A0A8J2VA88_9FLAO</name>
<evidence type="ECO:0000313" key="2">
    <source>
        <dbReference type="Proteomes" id="UP000652231"/>
    </source>
</evidence>
<sequence length="176" mass="20453">MNLKTVKKYFLKKQIEKHLKSGFSKQQTANFKTVGVLVNAEEFEDVDSFSSLIQSLEILNKDLKLIIYKEEKKNLPTLEQNKFSSKDYSWNGILTKPAIIEFLDREYDLFIGYYSNKNSYLDFVSSRAKAHLKVGVEGANSQIFDLIFKIPVKDYSLFEHELAKYVNIFQNKKTAV</sequence>
<reference evidence="1" key="2">
    <citation type="submission" date="2020-09" db="EMBL/GenBank/DDBJ databases">
        <authorList>
            <person name="Sun Q."/>
            <person name="Zhou Y."/>
        </authorList>
    </citation>
    <scope>NUCLEOTIDE SEQUENCE</scope>
    <source>
        <strain evidence="1">CGMCC 1.12924</strain>
    </source>
</reference>
<dbReference type="InterPro" id="IPR054207">
    <property type="entry name" value="DUF6913"/>
</dbReference>
<dbReference type="AlphaFoldDB" id="A0A8J2VA88"/>
<organism evidence="1 2">
    <name type="scientific">Planktosalinus lacus</name>
    <dbReference type="NCBI Taxonomy" id="1526573"/>
    <lineage>
        <taxon>Bacteria</taxon>
        <taxon>Pseudomonadati</taxon>
        <taxon>Bacteroidota</taxon>
        <taxon>Flavobacteriia</taxon>
        <taxon>Flavobacteriales</taxon>
        <taxon>Flavobacteriaceae</taxon>
        <taxon>Planktosalinus</taxon>
    </lineage>
</organism>
<dbReference type="Pfam" id="PF21857">
    <property type="entry name" value="DUF6913"/>
    <property type="match status" value="1"/>
</dbReference>
<keyword evidence="2" id="KW-1185">Reference proteome</keyword>
<gene>
    <name evidence="1" type="ORF">GCM10011312_14030</name>
</gene>
<evidence type="ECO:0000313" key="1">
    <source>
        <dbReference type="EMBL" id="GGD91445.1"/>
    </source>
</evidence>
<accession>A0A8J2VA88</accession>
<reference evidence="1" key="1">
    <citation type="journal article" date="2014" name="Int. J. Syst. Evol. Microbiol.">
        <title>Complete genome sequence of Corynebacterium casei LMG S-19264T (=DSM 44701T), isolated from a smear-ripened cheese.</title>
        <authorList>
            <consortium name="US DOE Joint Genome Institute (JGI-PGF)"/>
            <person name="Walter F."/>
            <person name="Albersmeier A."/>
            <person name="Kalinowski J."/>
            <person name="Ruckert C."/>
        </authorList>
    </citation>
    <scope>NUCLEOTIDE SEQUENCE</scope>
    <source>
        <strain evidence="1">CGMCC 1.12924</strain>
    </source>
</reference>
<dbReference type="Proteomes" id="UP000652231">
    <property type="component" value="Unassembled WGS sequence"/>
</dbReference>
<dbReference type="RefSeq" id="WP_188440969.1">
    <property type="nucleotide sequence ID" value="NZ_BMGK01000005.1"/>
</dbReference>